<evidence type="ECO:0000256" key="6">
    <source>
        <dbReference type="ARBA" id="ARBA00023285"/>
    </source>
</evidence>
<dbReference type="Pfam" id="PF01642">
    <property type="entry name" value="MM_CoA_mutase"/>
    <property type="match status" value="1"/>
</dbReference>
<feature type="domain" description="B12-binding" evidence="7">
    <location>
        <begin position="511"/>
        <end position="639"/>
    </location>
</feature>
<dbReference type="SUPFAM" id="SSF51703">
    <property type="entry name" value="Cobalamin (vitamin B12)-dependent enzymes"/>
    <property type="match status" value="1"/>
</dbReference>
<dbReference type="Gene3D" id="3.40.50.280">
    <property type="entry name" value="Cobalamin-binding domain"/>
    <property type="match status" value="1"/>
</dbReference>
<keyword evidence="5" id="KW-0413">Isomerase</keyword>
<comment type="caution">
    <text evidence="8">The sequence shown here is derived from an EMBL/GenBank/DDBJ whole genome shotgun (WGS) entry which is preliminary data.</text>
</comment>
<reference evidence="8 9" key="1">
    <citation type="submission" date="2015-12" db="EMBL/GenBank/DDBJ databases">
        <authorList>
            <person name="Shamseldin A."/>
            <person name="Moawad H."/>
            <person name="Abd El-Rahim W.M."/>
            <person name="Sadowsky M.J."/>
        </authorList>
    </citation>
    <scope>NUCLEOTIDE SEQUENCE [LARGE SCALE GENOMIC DNA]</scope>
    <source>
        <strain evidence="8 9">SJ5A-1</strain>
    </source>
</reference>
<dbReference type="PROSITE" id="PS51332">
    <property type="entry name" value="B12_BINDING"/>
    <property type="match status" value="1"/>
</dbReference>
<keyword evidence="6" id="KW-0170">Cobalt</keyword>
<evidence type="ECO:0000256" key="5">
    <source>
        <dbReference type="ARBA" id="ARBA00023235"/>
    </source>
</evidence>
<evidence type="ECO:0000313" key="9">
    <source>
        <dbReference type="Proteomes" id="UP000054396"/>
    </source>
</evidence>
<dbReference type="NCBIfam" id="TIGR00640">
    <property type="entry name" value="acid_CoA_mut_C"/>
    <property type="match status" value="1"/>
</dbReference>
<comment type="similarity">
    <text evidence="2">Belongs to the methylmalonyl-CoA mutase family.</text>
</comment>
<dbReference type="Pfam" id="PF02310">
    <property type="entry name" value="B12-binding"/>
    <property type="match status" value="1"/>
</dbReference>
<dbReference type="EMBL" id="LPXO01000014">
    <property type="protein sequence ID" value="KUF09392.1"/>
    <property type="molecule type" value="Genomic_DNA"/>
</dbReference>
<evidence type="ECO:0000256" key="2">
    <source>
        <dbReference type="ARBA" id="ARBA00008465"/>
    </source>
</evidence>
<dbReference type="Gene3D" id="3.20.20.240">
    <property type="entry name" value="Methylmalonyl-CoA mutase"/>
    <property type="match status" value="1"/>
</dbReference>
<dbReference type="PANTHER" id="PTHR48101:SF3">
    <property type="entry name" value="COENZYME B12-DEPENDENT MUTASE"/>
    <property type="match status" value="1"/>
</dbReference>
<dbReference type="AlphaFoldDB" id="A0A0W7WFH0"/>
<evidence type="ECO:0000256" key="4">
    <source>
        <dbReference type="ARBA" id="ARBA00022723"/>
    </source>
</evidence>
<evidence type="ECO:0000256" key="3">
    <source>
        <dbReference type="ARBA" id="ARBA00022628"/>
    </source>
</evidence>
<evidence type="ECO:0000313" key="8">
    <source>
        <dbReference type="EMBL" id="KUF09392.1"/>
    </source>
</evidence>
<evidence type="ECO:0000256" key="1">
    <source>
        <dbReference type="ARBA" id="ARBA00001922"/>
    </source>
</evidence>
<name>A0A0W7WFH0_9RHOB</name>
<dbReference type="InterPro" id="IPR006158">
    <property type="entry name" value="Cobalamin-bd"/>
</dbReference>
<dbReference type="GO" id="GO:0004494">
    <property type="term" value="F:methylmalonyl-CoA mutase activity"/>
    <property type="evidence" value="ECO:0007669"/>
    <property type="project" value="InterPro"/>
</dbReference>
<keyword evidence="9" id="KW-1185">Reference proteome</keyword>
<organism evidence="8 9">
    <name type="scientific">Pseudoponticoccus marisrubri</name>
    <dbReference type="NCBI Taxonomy" id="1685382"/>
    <lineage>
        <taxon>Bacteria</taxon>
        <taxon>Pseudomonadati</taxon>
        <taxon>Pseudomonadota</taxon>
        <taxon>Alphaproteobacteria</taxon>
        <taxon>Rhodobacterales</taxon>
        <taxon>Roseobacteraceae</taxon>
        <taxon>Pseudoponticoccus</taxon>
    </lineage>
</organism>
<dbReference type="SUPFAM" id="SSF52242">
    <property type="entry name" value="Cobalamin (vitamin B12)-binding domain"/>
    <property type="match status" value="1"/>
</dbReference>
<keyword evidence="3" id="KW-0846">Cobalamin</keyword>
<dbReference type="InterPro" id="IPR036724">
    <property type="entry name" value="Cobalamin-bd_sf"/>
</dbReference>
<dbReference type="NCBIfam" id="TIGR00641">
    <property type="entry name" value="acid_CoA_mut_N"/>
    <property type="match status" value="1"/>
</dbReference>
<dbReference type="Proteomes" id="UP000054396">
    <property type="component" value="Unassembled WGS sequence"/>
</dbReference>
<evidence type="ECO:0000259" key="7">
    <source>
        <dbReference type="PROSITE" id="PS51332"/>
    </source>
</evidence>
<comment type="cofactor">
    <cofactor evidence="1">
        <name>adenosylcob(III)alamin</name>
        <dbReference type="ChEBI" id="CHEBI:18408"/>
    </cofactor>
</comment>
<dbReference type="InterPro" id="IPR006098">
    <property type="entry name" value="MMCoA_mutase_a_cat"/>
</dbReference>
<dbReference type="InterPro" id="IPR016176">
    <property type="entry name" value="Cbl-dep_enz_cat"/>
</dbReference>
<dbReference type="GO" id="GO:0046872">
    <property type="term" value="F:metal ion binding"/>
    <property type="evidence" value="ECO:0007669"/>
    <property type="project" value="UniProtKB-KW"/>
</dbReference>
<keyword evidence="4" id="KW-0479">Metal-binding</keyword>
<dbReference type="InterPro" id="IPR006099">
    <property type="entry name" value="MeMalonylCoA_mutase_a/b_cat"/>
</dbReference>
<sequence length="644" mass="70180">MIRTYAGHSTAARSNALYRSNLAKGQTGLSVAFDLPTQTGYDSDHVLSRGEVGKVGVPVCHLGDMRTLFDQIPLEQMNTSMTINATAPWLLALYIAVAEEQGADVAKLQGTVQNDLIKEYLSRGTYICPPEPSLKMIGDVAEYCYRNVPKWNPMNVCSYHLQEAGATPEQELAFALTTAIAVLDELRPRVAEEDFPALAGRISFFVNAGIRFVTEMCKMRAFVDLWDEILQSRYGVENPKYRRFRYGVQVNSLGLTEQQPENNVYRILIEMLAVTLSKKARARAVQLPAWNEALGLPRPWDQQWSMRMQQILAYETDLLEFDDLFEGNPAVDAKVETLKDGARAELANIESMGGAIGAIAYMKGRLVDSNADRLNKVERGETVVVGVNRWTEGEPSPLVGEDGGIMTVDPGVEADQVARLEAWRAARDAGAVKAALAVLRAAACEGRNVMPASIACAKAGVTTGEWAGEMRAVHGEYRAPTGVSAARSNKTEGLDELRAAVDAVSDRLGRRLRFLVGKPGLDGHSNGAEQIAFRARDCGMEIDYEGIRLTPEQIVAAAENGAHVLGLSILSGSHIPLVEEVMRRLREAGLGEVPVIVGGIIPDEDAARLKAMGVDRVYTPKDFELNAIMHDIVTLADPKSVAAE</sequence>
<accession>A0A0W7WFH0</accession>
<protein>
    <submittedName>
        <fullName evidence="8">Protein meaA</fullName>
    </submittedName>
</protein>
<gene>
    <name evidence="8" type="ORF">AVJ23_17875</name>
</gene>
<dbReference type="CDD" id="cd02071">
    <property type="entry name" value="MM_CoA_mut_B12_BD"/>
    <property type="match status" value="1"/>
</dbReference>
<dbReference type="InterPro" id="IPR006159">
    <property type="entry name" value="Acid_CoA_mut_C"/>
</dbReference>
<dbReference type="STRING" id="1685382.AVJ23_17875"/>
<dbReference type="PANTHER" id="PTHR48101">
    <property type="entry name" value="METHYLMALONYL-COA MUTASE, MITOCHONDRIAL-RELATED"/>
    <property type="match status" value="1"/>
</dbReference>
<proteinExistence type="inferred from homology"/>
<dbReference type="GO" id="GO:0031419">
    <property type="term" value="F:cobalamin binding"/>
    <property type="evidence" value="ECO:0007669"/>
    <property type="project" value="UniProtKB-KW"/>
</dbReference>